<dbReference type="InterPro" id="IPR039421">
    <property type="entry name" value="Type_1_exporter"/>
</dbReference>
<evidence type="ECO:0000256" key="6">
    <source>
        <dbReference type="ARBA" id="ARBA00023136"/>
    </source>
</evidence>
<evidence type="ECO:0000259" key="9">
    <source>
        <dbReference type="PROSITE" id="PS50929"/>
    </source>
</evidence>
<keyword evidence="3" id="KW-0547">Nucleotide-binding</keyword>
<evidence type="ECO:0000256" key="4">
    <source>
        <dbReference type="ARBA" id="ARBA00022840"/>
    </source>
</evidence>
<feature type="domain" description="ABC transmembrane type-1" evidence="9">
    <location>
        <begin position="44"/>
        <end position="318"/>
    </location>
</feature>
<evidence type="ECO:0000313" key="10">
    <source>
        <dbReference type="EMBL" id="BCR06852.1"/>
    </source>
</evidence>
<accession>A0ABN6E3G6</accession>
<evidence type="ECO:0000256" key="1">
    <source>
        <dbReference type="ARBA" id="ARBA00004651"/>
    </source>
</evidence>
<feature type="transmembrane region" description="Helical" evidence="7">
    <location>
        <begin position="257"/>
        <end position="276"/>
    </location>
</feature>
<dbReference type="RefSeq" id="WP_221250228.1">
    <property type="nucleotide sequence ID" value="NZ_AP024355.1"/>
</dbReference>
<dbReference type="InterPro" id="IPR036640">
    <property type="entry name" value="ABC1_TM_sf"/>
</dbReference>
<evidence type="ECO:0000313" key="11">
    <source>
        <dbReference type="Proteomes" id="UP001319827"/>
    </source>
</evidence>
<dbReference type="PROSITE" id="PS50893">
    <property type="entry name" value="ABC_TRANSPORTER_2"/>
    <property type="match status" value="1"/>
</dbReference>
<keyword evidence="11" id="KW-1185">Reference proteome</keyword>
<dbReference type="GO" id="GO:0005524">
    <property type="term" value="F:ATP binding"/>
    <property type="evidence" value="ECO:0007669"/>
    <property type="project" value="UniProtKB-KW"/>
</dbReference>
<dbReference type="PANTHER" id="PTHR24221:SF587">
    <property type="entry name" value="ABC TRANSPORTER RELATED"/>
    <property type="match status" value="1"/>
</dbReference>
<dbReference type="EMBL" id="AP024355">
    <property type="protein sequence ID" value="BCR06852.1"/>
    <property type="molecule type" value="Genomic_DNA"/>
</dbReference>
<evidence type="ECO:0000259" key="8">
    <source>
        <dbReference type="PROSITE" id="PS50893"/>
    </source>
</evidence>
<reference evidence="10 11" key="1">
    <citation type="journal article" date="2016" name="C (Basel)">
        <title>Selective Growth of and Electricity Production by Marine Exoelectrogenic Bacteria in Self-Aggregated Hydrogel of Microbially Reduced Graphene Oxide.</title>
        <authorList>
            <person name="Yoshida N."/>
            <person name="Goto Y."/>
            <person name="Miyata Y."/>
        </authorList>
    </citation>
    <scope>NUCLEOTIDE SEQUENCE [LARGE SCALE GENOMIC DNA]</scope>
    <source>
        <strain evidence="10 11">NIT-T3</strain>
    </source>
</reference>
<reference evidence="10 11" key="2">
    <citation type="journal article" date="2021" name="Int. J. Syst. Evol. Microbiol.">
        <title>Isolation and Polyphasic Characterization of Desulfuromonas versatilis sp. Nov., an Electrogenic Bacteria Capable of Versatile Metabolism Isolated from a Graphene Oxide-Reducing Enrichment Culture.</title>
        <authorList>
            <person name="Xie L."/>
            <person name="Yoshida N."/>
            <person name="Ishii S."/>
            <person name="Meng L."/>
        </authorList>
    </citation>
    <scope>NUCLEOTIDE SEQUENCE [LARGE SCALE GENOMIC DNA]</scope>
    <source>
        <strain evidence="10 11">NIT-T3</strain>
    </source>
</reference>
<keyword evidence="2 7" id="KW-0812">Transmembrane</keyword>
<feature type="transmembrane region" description="Helical" evidence="7">
    <location>
        <begin position="71"/>
        <end position="89"/>
    </location>
</feature>
<evidence type="ECO:0000256" key="2">
    <source>
        <dbReference type="ARBA" id="ARBA00022692"/>
    </source>
</evidence>
<feature type="transmembrane region" description="Helical" evidence="7">
    <location>
        <begin position="175"/>
        <end position="193"/>
    </location>
</feature>
<feature type="transmembrane region" description="Helical" evidence="7">
    <location>
        <begin position="33"/>
        <end position="51"/>
    </location>
</feature>
<evidence type="ECO:0000256" key="3">
    <source>
        <dbReference type="ARBA" id="ARBA00022741"/>
    </source>
</evidence>
<keyword evidence="4 10" id="KW-0067">ATP-binding</keyword>
<name>A0ABN6E3G6_9BACT</name>
<organism evidence="10 11">
    <name type="scientific">Desulfuromonas versatilis</name>
    <dbReference type="NCBI Taxonomy" id="2802975"/>
    <lineage>
        <taxon>Bacteria</taxon>
        <taxon>Pseudomonadati</taxon>
        <taxon>Thermodesulfobacteriota</taxon>
        <taxon>Desulfuromonadia</taxon>
        <taxon>Desulfuromonadales</taxon>
        <taxon>Desulfuromonadaceae</taxon>
        <taxon>Desulfuromonas</taxon>
    </lineage>
</organism>
<dbReference type="Proteomes" id="UP001319827">
    <property type="component" value="Chromosome"/>
</dbReference>
<comment type="subcellular location">
    <subcellularLocation>
        <location evidence="1">Cell membrane</location>
        <topology evidence="1">Multi-pass membrane protein</topology>
    </subcellularLocation>
</comment>
<dbReference type="Gene3D" id="1.20.1560.10">
    <property type="entry name" value="ABC transporter type 1, transmembrane domain"/>
    <property type="match status" value="1"/>
</dbReference>
<dbReference type="SUPFAM" id="SSF90123">
    <property type="entry name" value="ABC transporter transmembrane region"/>
    <property type="match status" value="1"/>
</dbReference>
<keyword evidence="5 7" id="KW-1133">Transmembrane helix</keyword>
<dbReference type="Pfam" id="PF00664">
    <property type="entry name" value="ABC_membrane"/>
    <property type="match status" value="1"/>
</dbReference>
<dbReference type="InterPro" id="IPR017871">
    <property type="entry name" value="ABC_transporter-like_CS"/>
</dbReference>
<protein>
    <submittedName>
        <fullName evidence="10">Xenobiotic ABC transporter ATP-binding protein</fullName>
    </submittedName>
</protein>
<dbReference type="Pfam" id="PF00005">
    <property type="entry name" value="ABC_tran"/>
    <property type="match status" value="1"/>
</dbReference>
<keyword evidence="6 7" id="KW-0472">Membrane</keyword>
<dbReference type="InterPro" id="IPR027417">
    <property type="entry name" value="P-loop_NTPase"/>
</dbReference>
<gene>
    <name evidence="10" type="ORF">DESUT3_39210</name>
</gene>
<dbReference type="SUPFAM" id="SSF52540">
    <property type="entry name" value="P-loop containing nucleoside triphosphate hydrolases"/>
    <property type="match status" value="1"/>
</dbReference>
<evidence type="ECO:0000256" key="7">
    <source>
        <dbReference type="SAM" id="Phobius"/>
    </source>
</evidence>
<dbReference type="Gene3D" id="3.40.50.300">
    <property type="entry name" value="P-loop containing nucleotide triphosphate hydrolases"/>
    <property type="match status" value="1"/>
</dbReference>
<dbReference type="PANTHER" id="PTHR24221">
    <property type="entry name" value="ATP-BINDING CASSETTE SUB-FAMILY B"/>
    <property type="match status" value="1"/>
</dbReference>
<dbReference type="SMART" id="SM00382">
    <property type="entry name" value="AAA"/>
    <property type="match status" value="1"/>
</dbReference>
<feature type="transmembrane region" description="Helical" evidence="7">
    <location>
        <begin position="146"/>
        <end position="169"/>
    </location>
</feature>
<dbReference type="PROSITE" id="PS00211">
    <property type="entry name" value="ABC_TRANSPORTER_1"/>
    <property type="match status" value="1"/>
</dbReference>
<dbReference type="InterPro" id="IPR011527">
    <property type="entry name" value="ABC1_TM_dom"/>
</dbReference>
<proteinExistence type="predicted"/>
<feature type="domain" description="ABC transporter" evidence="8">
    <location>
        <begin position="348"/>
        <end position="580"/>
    </location>
</feature>
<dbReference type="CDD" id="cd18544">
    <property type="entry name" value="ABC_6TM_TmrA_like"/>
    <property type="match status" value="1"/>
</dbReference>
<sequence>MRHGIHDGDEITGRHLDWRLYLRFLGLLRPYRWPALASLALLPLVAVAKLAQPYLLKIAIDSHIVPARLEGLAGLAALFMAALLAESLLQFCQSYLVQGVGQRVMADLRRHGFRRLLRLPVAFFDRHPSGRLVTRMTSDVENVGELFGSGVVSALGDVLTLVGIVSIMLWMDLELSLVAFSVIPLLALTLLLFRRQMRGAMRRVRSRLAGLNAFVAERIAGVDEVRLFGQEQRTLDEFEELQQDYFASTLRVVNWDAILYAVVEALGAVAIAAILWRAGGEVVAGAATFGTLVAFIEYVQKFFAPLRDLSAKYSVIQSSNASLERIFDLQDQPLEAAGRPPAGGHNGVRLEGVSFSYDGTTPVLRGVDLEIPPGRTLALVGDTGSGKTTLARLLLRFYPPDAGRILLGGEDLAELDPAEVRRRIGWVSQEPFLFAGTLRENIDPEGRLAEPVLHEVLENSGAAAVVERLGGLDARLAERGRNLSAGERQLLCLARALAGEPQLLILDEATSRLDMVTEQVVGRGLAAATQGRSVLLIAHRLASARHASQILVLRAGRVRERGTHEQLLAADGLYARMWRLQNLGLGNGAKE</sequence>
<dbReference type="InterPro" id="IPR003593">
    <property type="entry name" value="AAA+_ATPase"/>
</dbReference>
<evidence type="ECO:0000256" key="5">
    <source>
        <dbReference type="ARBA" id="ARBA00022989"/>
    </source>
</evidence>
<dbReference type="InterPro" id="IPR003439">
    <property type="entry name" value="ABC_transporter-like_ATP-bd"/>
</dbReference>
<dbReference type="PROSITE" id="PS50929">
    <property type="entry name" value="ABC_TM1F"/>
    <property type="match status" value="1"/>
</dbReference>